<feature type="compositionally biased region" description="Basic and acidic residues" evidence="3">
    <location>
        <begin position="1865"/>
        <end position="1875"/>
    </location>
</feature>
<dbReference type="InterPro" id="IPR006926">
    <property type="entry name" value="Vps16_N"/>
</dbReference>
<dbReference type="Gene3D" id="2.130.10.10">
    <property type="entry name" value="YVTN repeat-like/Quinoprotein amine dehydrogenase"/>
    <property type="match status" value="1"/>
</dbReference>
<feature type="compositionally biased region" description="Polar residues" evidence="3">
    <location>
        <begin position="1176"/>
        <end position="1186"/>
    </location>
</feature>
<feature type="region of interest" description="Disordered" evidence="3">
    <location>
        <begin position="874"/>
        <end position="928"/>
    </location>
</feature>
<gene>
    <name evidence="5" type="primary">g5612</name>
    <name evidence="5" type="ORF">VP750_LOCUS4804</name>
</gene>
<comment type="caution">
    <text evidence="5">The sequence shown here is derived from an EMBL/GenBank/DDBJ whole genome shotgun (WGS) entry which is preliminary data.</text>
</comment>
<evidence type="ECO:0000256" key="1">
    <source>
        <dbReference type="ARBA" id="ARBA00009250"/>
    </source>
</evidence>
<feature type="compositionally biased region" description="Polar residues" evidence="3">
    <location>
        <begin position="1026"/>
        <end position="1037"/>
    </location>
</feature>
<dbReference type="Pfam" id="PF04840">
    <property type="entry name" value="Vps16_C"/>
    <property type="match status" value="1"/>
</dbReference>
<dbReference type="Proteomes" id="UP001497392">
    <property type="component" value="Unassembled WGS sequence"/>
</dbReference>
<evidence type="ECO:0000313" key="5">
    <source>
        <dbReference type="EMBL" id="CAL5223145.1"/>
    </source>
</evidence>
<reference evidence="5 6" key="1">
    <citation type="submission" date="2024-06" db="EMBL/GenBank/DDBJ databases">
        <authorList>
            <person name="Kraege A."/>
            <person name="Thomma B."/>
        </authorList>
    </citation>
    <scope>NUCLEOTIDE SEQUENCE [LARGE SCALE GENOMIC DNA]</scope>
</reference>
<feature type="region of interest" description="Disordered" evidence="3">
    <location>
        <begin position="1174"/>
        <end position="1197"/>
    </location>
</feature>
<dbReference type="Pfam" id="PF04841">
    <property type="entry name" value="Vps16_N"/>
    <property type="match status" value="1"/>
</dbReference>
<dbReference type="EMBL" id="CAXHTA020000008">
    <property type="protein sequence ID" value="CAL5223145.1"/>
    <property type="molecule type" value="Genomic_DNA"/>
</dbReference>
<feature type="region of interest" description="Disordered" evidence="3">
    <location>
        <begin position="2118"/>
        <end position="2143"/>
    </location>
</feature>
<feature type="domain" description="SET" evidence="4">
    <location>
        <begin position="1461"/>
        <end position="1571"/>
    </location>
</feature>
<evidence type="ECO:0000259" key="4">
    <source>
        <dbReference type="PROSITE" id="PS50280"/>
    </source>
</evidence>
<comment type="similarity">
    <text evidence="1">Belongs to the VPS16 family.</text>
</comment>
<dbReference type="CDD" id="cd08161">
    <property type="entry name" value="SET"/>
    <property type="match status" value="1"/>
</dbReference>
<name>A0ABP1FTB2_9CHLO</name>
<evidence type="ECO:0000256" key="2">
    <source>
        <dbReference type="SAM" id="Coils"/>
    </source>
</evidence>
<dbReference type="InterPro" id="IPR015943">
    <property type="entry name" value="WD40/YVTN_repeat-like_dom_sf"/>
</dbReference>
<feature type="coiled-coil region" evidence="2">
    <location>
        <begin position="2027"/>
        <end position="2070"/>
    </location>
</feature>
<dbReference type="PANTHER" id="PTHR12811:SF0">
    <property type="entry name" value="VACUOLAR PROTEIN SORTING-ASSOCIATED PROTEIN 16 HOMOLOG"/>
    <property type="match status" value="1"/>
</dbReference>
<proteinExistence type="inferred from homology"/>
<feature type="coiled-coil region" evidence="2">
    <location>
        <begin position="1704"/>
        <end position="1780"/>
    </location>
</feature>
<dbReference type="InterPro" id="IPR036322">
    <property type="entry name" value="WD40_repeat_dom_sf"/>
</dbReference>
<feature type="region of interest" description="Disordered" evidence="3">
    <location>
        <begin position="989"/>
        <end position="1049"/>
    </location>
</feature>
<dbReference type="InterPro" id="IPR001214">
    <property type="entry name" value="SET_dom"/>
</dbReference>
<organism evidence="5 6">
    <name type="scientific">Coccomyxa viridis</name>
    <dbReference type="NCBI Taxonomy" id="1274662"/>
    <lineage>
        <taxon>Eukaryota</taxon>
        <taxon>Viridiplantae</taxon>
        <taxon>Chlorophyta</taxon>
        <taxon>core chlorophytes</taxon>
        <taxon>Trebouxiophyceae</taxon>
        <taxon>Trebouxiophyceae incertae sedis</taxon>
        <taxon>Coccomyxaceae</taxon>
        <taxon>Coccomyxa</taxon>
    </lineage>
</organism>
<dbReference type="SUPFAM" id="SSF50978">
    <property type="entry name" value="WD40 repeat-like"/>
    <property type="match status" value="1"/>
</dbReference>
<dbReference type="InterPro" id="IPR038132">
    <property type="entry name" value="Vps16_C_sf"/>
</dbReference>
<sequence>MDKRVTSPAGEWEACGDRFYERHELYTMSWSDVRLDQMRVACARYGGPIAMVRDDRKLVVIQGATTKPVVRIFTAAGEALAAFMWDHGRIVGMGWSNQEDLLIIEDKGEVHLYSMHGQQLSGRFSLGSEAAKEGVIDCIIYGDGLVALTGAYRLWVVSNLEEPRPQKLALDGLSERPHCMAVIEPRHTLSGCVEVLVAHGNTVTLVDADAANDQELQHGPIRRLAVAPNGQFLAAFTDEGKLIVWTADFGKFLSEFATQSDSPPEQLAWCGTDSVVLFWEDILLMVGPYGDWVKYNLDEKVELVTEIDGVRLLSQSRHELLRRVPDGLADVFRIGSTAPGALLYDARELFDDQNAKADEGLRSIVHSLPEAVATCVDAAQAELEEPRQIALMKAACYGRAFCSADSFPRDRIVTVCRQLRILNALRQPDVGLPLTAAQAEALTLPVVVSRLINARRHWLALQISSLLGMGPEKVLVHWACAKISAAADMPDEQLRDIVVARLSGHPAVRFATVAAHAQGIGRRGLAALLLEYESCAAEQVPLLLGLGKEERALGAALDSGDADLVYLALFRMQRTLPLQQFLAVLAGKPQARALFSAYCAHTEPELLEQVNMATGVYEAVAAMRVHEALEAAAKSGRMRQVGGTSARGAELAAADAVRLLDKASDLYFQTKEHTFHGKSTAEWARLRRLQTDLEAETGNACFLGLSMADTLRQCISLGNHRAAGRVRTEFKISDRRFWWIKMKALARLKDWEGLETFAREKKSPIGLDPFIAAAKEAGAPEATLSRIIGKLPDGKHKAEELAAAGLLREAAECAARVRDGDMLSKLQDMIGTVSPLGGAVSQLKDRLQAGELTPQKDAHSSEQQQLLEVIELLSDSEDDRGPQTPAAADVYETPMMPLRQAAQGKRKIEWSPSPSDVSQQQAEEGLLSTQDEGDVRRALAQAHSEVFSQDGPRGDADVSQRILQADIAPVRLHVVQQPELSRLPVLSQPMQTSNAENASSSQEQPTRQETTEAGQAAKRQRCEIPSSISAENPSQLGPSDPLSAAPEKQTAEVFTCNEITSGPVNGASGLVLMDLDSAVVKPAQLKKVSRKMTSLNEHEKAAGAVVDKSKQALQGSPSARSAEVLEASAAAAILAAAKESACGHHSAAAVAVEAAPEDASLAVAAAHAFSGGVSAQNAGRKQQGSQHRGPRGWQRPGAKSGLPYFGCTSYRFTACEPTMKILRDKIGDREDLLKLLKGWLAYRDLISGNHYYRVPDEEGDIRSAINAVNYLKDLARLNAGMQPLVAPSREGIAAHINAEWPPPFGMLANDSLPLPQSVEDPEEVPMQEDLFENIYSREVLKEYQRRREEARGKPWSSGAIPEIFLGKVLGSSQTETDGLRQVTVGQITRWLSRSPREKRRWTSDLLETVVLKDMRHPAFRRFKTLYEPLGLRTQERAQRYTRDLTPWTLLGEYTGVWDSQEKVAKRISEDPTGLGVMRRDKVAALAYTSEEALLETRKGLRAGWNMTLEIDATRAHNQLSLINDCANVPGYNNQPNVVWLECEDRRTMQPHMFLFTACHVKAGEEALLDYGQEYRESMAEDLRVAAVIMREVQLRRKAEARLAEVLQGQQELRPTEREELAKLKAILPKLWDQAKHLNHLRVQHEAMSKRQEDTCLHLQNALRSEQVEVARLRDMNGMLGQELAQQTRYLEGKRAECNSQCESLRLERGENAQLQVKVEEAQARTAEVEQNLAQQTQISDRRSNECYFQCESLRLGREENARLKAKVEAAEGRATKLEQQLAQQAGGVQMQEERRLLEASLHMEQAGAARLEANNKEAHARAGELEQQLGQKSKTVKWQKRRIHLLLQEVSHHKEQQEGAGLDMKPNESEARNAELEQQLAQQVETLKAHEDKIMLHEVSLRKEQNENAAISAKLQESQAFSRELQEQLALQEDWNKKTHISVQHKKETALQKASLRTLRKENAQLKASRDKAVATKGRLIAEQSESEEKQARTANLQQQLGQQLKQHTEVLIRQGQEVISVQRAALHETEEEHARLDSRLAAAARLGRMVREQDELEDAQARTRELLQQLAQLVGYKSRSQAQEKAGSARAQPEHYCEAPKTVKNFSADSSAPGNALCPTGGIAKRGRGRPRKVTNGMEERAPDWPGDKSYIEWLNGLLVEGSKIPSVIRSSVVISGAGQTGL</sequence>
<evidence type="ECO:0000313" key="6">
    <source>
        <dbReference type="Proteomes" id="UP001497392"/>
    </source>
</evidence>
<dbReference type="InterPro" id="IPR016534">
    <property type="entry name" value="VPS16"/>
</dbReference>
<dbReference type="PANTHER" id="PTHR12811">
    <property type="entry name" value="VACUOLAR PROTEIN SORTING VPS16"/>
    <property type="match status" value="1"/>
</dbReference>
<dbReference type="InterPro" id="IPR046341">
    <property type="entry name" value="SET_dom_sf"/>
</dbReference>
<evidence type="ECO:0000256" key="3">
    <source>
        <dbReference type="SAM" id="MobiDB-lite"/>
    </source>
</evidence>
<feature type="compositionally biased region" description="Polar residues" evidence="3">
    <location>
        <begin position="912"/>
        <end position="928"/>
    </location>
</feature>
<keyword evidence="6" id="KW-1185">Reference proteome</keyword>
<dbReference type="SUPFAM" id="SSF82199">
    <property type="entry name" value="SET domain"/>
    <property type="match status" value="1"/>
</dbReference>
<accession>A0ABP1FTB2</accession>
<dbReference type="Gene3D" id="1.10.150.780">
    <property type="entry name" value="Vps16, C-terminal region"/>
    <property type="match status" value="1"/>
</dbReference>
<feature type="compositionally biased region" description="Polar residues" evidence="3">
    <location>
        <begin position="989"/>
        <end position="1013"/>
    </location>
</feature>
<dbReference type="PROSITE" id="PS50280">
    <property type="entry name" value="SET"/>
    <property type="match status" value="1"/>
</dbReference>
<protein>
    <submittedName>
        <fullName evidence="5">G5612 protein</fullName>
    </submittedName>
</protein>
<feature type="region of interest" description="Disordered" evidence="3">
    <location>
        <begin position="1852"/>
        <end position="1875"/>
    </location>
</feature>
<keyword evidence="2" id="KW-0175">Coiled coil</keyword>
<dbReference type="Gene3D" id="2.170.270.10">
    <property type="entry name" value="SET domain"/>
    <property type="match status" value="1"/>
</dbReference>
<dbReference type="InterPro" id="IPR006925">
    <property type="entry name" value="Vps16_C"/>
</dbReference>